<dbReference type="RefSeq" id="XP_024665519.1">
    <property type="nucleotide sequence ID" value="XM_024809751.1"/>
</dbReference>
<dbReference type="PANTHER" id="PTHR15615">
    <property type="match status" value="1"/>
</dbReference>
<dbReference type="PANTHER" id="PTHR15615:SF32">
    <property type="entry name" value="PROTEIN KINASE COMPLEX COMPONENT, PUTATIVE (AFU_ORTHOLOGUE AFUA_2G07660)-RELATED"/>
    <property type="match status" value="1"/>
</dbReference>
<proteinExistence type="predicted"/>
<dbReference type="Pfam" id="PF08613">
    <property type="entry name" value="Cyclin"/>
    <property type="match status" value="1"/>
</dbReference>
<dbReference type="Proteomes" id="UP000238350">
    <property type="component" value="Unassembled WGS sequence"/>
</dbReference>
<dbReference type="AlphaFoldDB" id="A0A2T0FKP9"/>
<dbReference type="EMBL" id="NDIQ01000021">
    <property type="protein sequence ID" value="PRT55574.1"/>
    <property type="molecule type" value="Genomic_DNA"/>
</dbReference>
<dbReference type="OrthoDB" id="5304883at2759"/>
<dbReference type="GeneID" id="36516942"/>
<name>A0A2T0FKP9_9ASCO</name>
<sequence length="233" mass="26501">MSDELEEFYPSPSQDLNSLTHKQALFCISRMLEVLVELHDQYAAGLPESEPTSHHPSISESHEEAKQIAAQLDTIHKATTVESEAVIEENIDSEHEQLIVLYKRFWLKQPPGISIRSYLQRFDRYCHHSVATYLTAGAYVYHLCVVLKKLPLTRRNVHRIFSAAFVVAAKVVEDILYPWQRYATTAGVSAGDMGRLEIALLYLLDFGVKIDLERLEDAFEDWTRLVLAVSALA</sequence>
<dbReference type="Gene3D" id="1.10.472.10">
    <property type="entry name" value="Cyclin-like"/>
    <property type="match status" value="1"/>
</dbReference>
<comment type="caution">
    <text evidence="1">The sequence shown here is derived from an EMBL/GenBank/DDBJ whole genome shotgun (WGS) entry which is preliminary data.</text>
</comment>
<dbReference type="GO" id="GO:0005634">
    <property type="term" value="C:nucleus"/>
    <property type="evidence" value="ECO:0007669"/>
    <property type="project" value="TreeGrafter"/>
</dbReference>
<evidence type="ECO:0000313" key="1">
    <source>
        <dbReference type="EMBL" id="PRT55574.1"/>
    </source>
</evidence>
<organism evidence="1 2">
    <name type="scientific">Wickerhamiella sorbophila</name>
    <dbReference type="NCBI Taxonomy" id="45607"/>
    <lineage>
        <taxon>Eukaryota</taxon>
        <taxon>Fungi</taxon>
        <taxon>Dikarya</taxon>
        <taxon>Ascomycota</taxon>
        <taxon>Saccharomycotina</taxon>
        <taxon>Dipodascomycetes</taxon>
        <taxon>Dipodascales</taxon>
        <taxon>Trichomonascaceae</taxon>
        <taxon>Wickerhamiella</taxon>
    </lineage>
</organism>
<dbReference type="GO" id="GO:0000307">
    <property type="term" value="C:cyclin-dependent protein kinase holoenzyme complex"/>
    <property type="evidence" value="ECO:0007669"/>
    <property type="project" value="TreeGrafter"/>
</dbReference>
<dbReference type="InterPro" id="IPR013922">
    <property type="entry name" value="Cyclin_PHO80-like"/>
</dbReference>
<dbReference type="STRING" id="45607.A0A2T0FKP9"/>
<accession>A0A2T0FKP9</accession>
<gene>
    <name evidence="1" type="ORF">B9G98_03194</name>
</gene>
<evidence type="ECO:0000313" key="2">
    <source>
        <dbReference type="Proteomes" id="UP000238350"/>
    </source>
</evidence>
<dbReference type="SUPFAM" id="SSF47954">
    <property type="entry name" value="Cyclin-like"/>
    <property type="match status" value="1"/>
</dbReference>
<reference evidence="1 2" key="1">
    <citation type="submission" date="2017-04" db="EMBL/GenBank/DDBJ databases">
        <title>Genome sequencing of [Candida] sorbophila.</title>
        <authorList>
            <person name="Ahn J.O."/>
        </authorList>
    </citation>
    <scope>NUCLEOTIDE SEQUENCE [LARGE SCALE GENOMIC DNA]</scope>
    <source>
        <strain evidence="1 2">DS02</strain>
    </source>
</reference>
<protein>
    <submittedName>
        <fullName evidence="1">PHO85 cyclin-like protein psl1</fullName>
    </submittedName>
</protein>
<dbReference type="InterPro" id="IPR036915">
    <property type="entry name" value="Cyclin-like_sf"/>
</dbReference>
<dbReference type="GO" id="GO:0016538">
    <property type="term" value="F:cyclin-dependent protein serine/threonine kinase regulator activity"/>
    <property type="evidence" value="ECO:0007669"/>
    <property type="project" value="TreeGrafter"/>
</dbReference>
<keyword evidence="2" id="KW-1185">Reference proteome</keyword>
<dbReference type="GO" id="GO:0019901">
    <property type="term" value="F:protein kinase binding"/>
    <property type="evidence" value="ECO:0007669"/>
    <property type="project" value="InterPro"/>
</dbReference>